<name>A0ABP4PTG7_9ACTN</name>
<dbReference type="Pfam" id="PF00583">
    <property type="entry name" value="Acetyltransf_1"/>
    <property type="match status" value="1"/>
</dbReference>
<keyword evidence="5" id="KW-1185">Reference proteome</keyword>
<sequence length="152" mass="16518">MNITAVPASDALATTTEALLAQLPAWFGIAEANAEYVNAARTLNGLVARVGDEPVGVLLHRRHFPEAAEIHLMAVGPDHHREGVGRALVNQLLTELRRDGCEVLQVKTLGPSHPDPGYAATRKFYRAMGFRPVEELQGLWGSNPCLLMVMTL</sequence>
<keyword evidence="2" id="KW-0012">Acyltransferase</keyword>
<feature type="domain" description="N-acetyltransferase" evidence="3">
    <location>
        <begin position="1"/>
        <end position="152"/>
    </location>
</feature>
<dbReference type="PANTHER" id="PTHR43877">
    <property type="entry name" value="AMINOALKYLPHOSPHONATE N-ACETYLTRANSFERASE-RELATED-RELATED"/>
    <property type="match status" value="1"/>
</dbReference>
<evidence type="ECO:0000313" key="4">
    <source>
        <dbReference type="EMBL" id="GAA1588196.1"/>
    </source>
</evidence>
<organism evidence="4 5">
    <name type="scientific">Kribbella karoonensis</name>
    <dbReference type="NCBI Taxonomy" id="324851"/>
    <lineage>
        <taxon>Bacteria</taxon>
        <taxon>Bacillati</taxon>
        <taxon>Actinomycetota</taxon>
        <taxon>Actinomycetes</taxon>
        <taxon>Propionibacteriales</taxon>
        <taxon>Kribbellaceae</taxon>
        <taxon>Kribbella</taxon>
    </lineage>
</organism>
<dbReference type="SUPFAM" id="SSF55729">
    <property type="entry name" value="Acyl-CoA N-acyltransferases (Nat)"/>
    <property type="match status" value="1"/>
</dbReference>
<dbReference type="EMBL" id="BAAAND010000006">
    <property type="protein sequence ID" value="GAA1588196.1"/>
    <property type="molecule type" value="Genomic_DNA"/>
</dbReference>
<dbReference type="InterPro" id="IPR050832">
    <property type="entry name" value="Bact_Acetyltransf"/>
</dbReference>
<keyword evidence="1" id="KW-0808">Transferase</keyword>
<protein>
    <recommendedName>
        <fullName evidence="3">N-acetyltransferase domain-containing protein</fullName>
    </recommendedName>
</protein>
<dbReference type="CDD" id="cd04301">
    <property type="entry name" value="NAT_SF"/>
    <property type="match status" value="1"/>
</dbReference>
<dbReference type="Gene3D" id="3.40.630.30">
    <property type="match status" value="1"/>
</dbReference>
<gene>
    <name evidence="4" type="ORF">GCM10009742_38180</name>
</gene>
<evidence type="ECO:0000256" key="2">
    <source>
        <dbReference type="ARBA" id="ARBA00023315"/>
    </source>
</evidence>
<evidence type="ECO:0000313" key="5">
    <source>
        <dbReference type="Proteomes" id="UP001500190"/>
    </source>
</evidence>
<reference evidence="5" key="1">
    <citation type="journal article" date="2019" name="Int. J. Syst. Evol. Microbiol.">
        <title>The Global Catalogue of Microorganisms (GCM) 10K type strain sequencing project: providing services to taxonomists for standard genome sequencing and annotation.</title>
        <authorList>
            <consortium name="The Broad Institute Genomics Platform"/>
            <consortium name="The Broad Institute Genome Sequencing Center for Infectious Disease"/>
            <person name="Wu L."/>
            <person name="Ma J."/>
        </authorList>
    </citation>
    <scope>NUCLEOTIDE SEQUENCE [LARGE SCALE GENOMIC DNA]</scope>
    <source>
        <strain evidence="5">JCM 14304</strain>
    </source>
</reference>
<comment type="caution">
    <text evidence="4">The sequence shown here is derived from an EMBL/GenBank/DDBJ whole genome shotgun (WGS) entry which is preliminary data.</text>
</comment>
<dbReference type="InterPro" id="IPR000182">
    <property type="entry name" value="GNAT_dom"/>
</dbReference>
<evidence type="ECO:0000259" key="3">
    <source>
        <dbReference type="PROSITE" id="PS51186"/>
    </source>
</evidence>
<accession>A0ABP4PTG7</accession>
<dbReference type="RefSeq" id="WP_344193023.1">
    <property type="nucleotide sequence ID" value="NZ_BAAAND010000006.1"/>
</dbReference>
<dbReference type="PROSITE" id="PS51186">
    <property type="entry name" value="GNAT"/>
    <property type="match status" value="1"/>
</dbReference>
<dbReference type="InterPro" id="IPR016181">
    <property type="entry name" value="Acyl_CoA_acyltransferase"/>
</dbReference>
<evidence type="ECO:0000256" key="1">
    <source>
        <dbReference type="ARBA" id="ARBA00022679"/>
    </source>
</evidence>
<proteinExistence type="predicted"/>
<dbReference type="Proteomes" id="UP001500190">
    <property type="component" value="Unassembled WGS sequence"/>
</dbReference>